<keyword evidence="12 15" id="KW-1133">Transmembrane helix</keyword>
<evidence type="ECO:0000259" key="16">
    <source>
        <dbReference type="PROSITE" id="PS50109"/>
    </source>
</evidence>
<keyword evidence="8 15" id="KW-0812">Transmembrane</keyword>
<dbReference type="Gene3D" id="1.10.287.130">
    <property type="match status" value="1"/>
</dbReference>
<evidence type="ECO:0000313" key="19">
    <source>
        <dbReference type="Proteomes" id="UP001596037"/>
    </source>
</evidence>
<evidence type="ECO:0000256" key="6">
    <source>
        <dbReference type="ARBA" id="ARBA00022553"/>
    </source>
</evidence>
<keyword evidence="6" id="KW-0597">Phosphoprotein</keyword>
<keyword evidence="7" id="KW-0808">Transferase</keyword>
<keyword evidence="4" id="KW-1003">Cell membrane</keyword>
<evidence type="ECO:0000256" key="7">
    <source>
        <dbReference type="ARBA" id="ARBA00022679"/>
    </source>
</evidence>
<evidence type="ECO:0000256" key="13">
    <source>
        <dbReference type="ARBA" id="ARBA00023012"/>
    </source>
</evidence>
<dbReference type="CDD" id="cd00082">
    <property type="entry name" value="HisKA"/>
    <property type="match status" value="1"/>
</dbReference>
<comment type="caution">
    <text evidence="18">The sequence shown here is derived from an EMBL/GenBank/DDBJ whole genome shotgun (WGS) entry which is preliminary data.</text>
</comment>
<keyword evidence="13" id="KW-0902">Two-component regulatory system</keyword>
<organism evidence="18 19">
    <name type="scientific">Caenimonas terrae</name>
    <dbReference type="NCBI Taxonomy" id="696074"/>
    <lineage>
        <taxon>Bacteria</taxon>
        <taxon>Pseudomonadati</taxon>
        <taxon>Pseudomonadota</taxon>
        <taxon>Betaproteobacteria</taxon>
        <taxon>Burkholderiales</taxon>
        <taxon>Comamonadaceae</taxon>
        <taxon>Caenimonas</taxon>
    </lineage>
</organism>
<dbReference type="Gene3D" id="3.30.565.10">
    <property type="entry name" value="Histidine kinase-like ATPase, C-terminal domain"/>
    <property type="match status" value="1"/>
</dbReference>
<dbReference type="PRINTS" id="PR00344">
    <property type="entry name" value="BCTRLSENSOR"/>
</dbReference>
<evidence type="ECO:0000256" key="11">
    <source>
        <dbReference type="ARBA" id="ARBA00022840"/>
    </source>
</evidence>
<dbReference type="RefSeq" id="WP_376851529.1">
    <property type="nucleotide sequence ID" value="NZ_JBHSMF010000009.1"/>
</dbReference>
<feature type="domain" description="HAMP" evidence="17">
    <location>
        <begin position="209"/>
        <end position="261"/>
    </location>
</feature>
<dbReference type="Proteomes" id="UP001596037">
    <property type="component" value="Unassembled WGS sequence"/>
</dbReference>
<dbReference type="Pfam" id="PF00512">
    <property type="entry name" value="HisKA"/>
    <property type="match status" value="1"/>
</dbReference>
<dbReference type="PROSITE" id="PS50109">
    <property type="entry name" value="HIS_KIN"/>
    <property type="match status" value="1"/>
</dbReference>
<evidence type="ECO:0000256" key="15">
    <source>
        <dbReference type="SAM" id="Phobius"/>
    </source>
</evidence>
<keyword evidence="10 18" id="KW-0418">Kinase</keyword>
<sequence length="467" mass="49647">MRLPRWLVPDTLFGRVVLIVVAGLSAGYFLSATLALRELHRNVLQLSAGDVARQVDAAFRVARLRRSMAAGAGAGVDLSTPEIAVSAGPGQLAAAAPSSGQVEADVAGALDAAIRARVPQVEALAIRVTRATVLKPWDPRPPASGGAFFGPVELEFVVDAIAGGESLHFASRPSPPPRTQAPSMPVAAAIGNMAIRFLAVLACALVAAKVVTMPFARISAAIARLGDDIARNELEVTGPVEARRLASSFNEMRARLVRFVEQRTALMAAISHDLRTPLTRARLRVELLEEGEHKRKLEEHLDDMQQLLNLTLDYALAQARTREPVPVEITAVLNQAREALGERGVHVRIEGPPVSIVGDPLALKRCFCNLFDNAVKYAGRADVAVAAAAGGVDVVISDRGPGIPPELFEAVLEPFARVEPSRHRDHGGVGLGLTIARDVIYAHQGRLTMANGESGQGLVVRVWLPGS</sequence>
<dbReference type="PANTHER" id="PTHR44936">
    <property type="entry name" value="SENSOR PROTEIN CREC"/>
    <property type="match status" value="1"/>
</dbReference>
<comment type="catalytic activity">
    <reaction evidence="1">
        <text>ATP + protein L-histidine = ADP + protein N-phospho-L-histidine.</text>
        <dbReference type="EC" id="2.7.13.3"/>
    </reaction>
</comment>
<evidence type="ECO:0000256" key="9">
    <source>
        <dbReference type="ARBA" id="ARBA00022741"/>
    </source>
</evidence>
<accession>A0ABW0NH08</accession>
<evidence type="ECO:0000256" key="3">
    <source>
        <dbReference type="ARBA" id="ARBA00012438"/>
    </source>
</evidence>
<dbReference type="InterPro" id="IPR004358">
    <property type="entry name" value="Sig_transdc_His_kin-like_C"/>
</dbReference>
<dbReference type="CDD" id="cd06225">
    <property type="entry name" value="HAMP"/>
    <property type="match status" value="1"/>
</dbReference>
<dbReference type="EMBL" id="JBHSMF010000009">
    <property type="protein sequence ID" value="MFC5499302.1"/>
    <property type="molecule type" value="Genomic_DNA"/>
</dbReference>
<keyword evidence="9" id="KW-0547">Nucleotide-binding</keyword>
<evidence type="ECO:0000256" key="5">
    <source>
        <dbReference type="ARBA" id="ARBA00022519"/>
    </source>
</evidence>
<dbReference type="PROSITE" id="PS50885">
    <property type="entry name" value="HAMP"/>
    <property type="match status" value="1"/>
</dbReference>
<dbReference type="SUPFAM" id="SSF55874">
    <property type="entry name" value="ATPase domain of HSP90 chaperone/DNA topoisomerase II/histidine kinase"/>
    <property type="match status" value="1"/>
</dbReference>
<evidence type="ECO:0000256" key="8">
    <source>
        <dbReference type="ARBA" id="ARBA00022692"/>
    </source>
</evidence>
<dbReference type="InterPro" id="IPR036097">
    <property type="entry name" value="HisK_dim/P_sf"/>
</dbReference>
<dbReference type="Pfam" id="PF00672">
    <property type="entry name" value="HAMP"/>
    <property type="match status" value="1"/>
</dbReference>
<dbReference type="GO" id="GO:0016301">
    <property type="term" value="F:kinase activity"/>
    <property type="evidence" value="ECO:0007669"/>
    <property type="project" value="UniProtKB-KW"/>
</dbReference>
<dbReference type="InterPro" id="IPR003660">
    <property type="entry name" value="HAMP_dom"/>
</dbReference>
<dbReference type="SMART" id="SM00388">
    <property type="entry name" value="HisKA"/>
    <property type="match status" value="1"/>
</dbReference>
<evidence type="ECO:0000256" key="1">
    <source>
        <dbReference type="ARBA" id="ARBA00000085"/>
    </source>
</evidence>
<dbReference type="InterPro" id="IPR003661">
    <property type="entry name" value="HisK_dim/P_dom"/>
</dbReference>
<evidence type="ECO:0000256" key="2">
    <source>
        <dbReference type="ARBA" id="ARBA00004429"/>
    </source>
</evidence>
<name>A0ABW0NH08_9BURK</name>
<keyword evidence="14 15" id="KW-0472">Membrane</keyword>
<dbReference type="SMART" id="SM00387">
    <property type="entry name" value="HATPase_c"/>
    <property type="match status" value="1"/>
</dbReference>
<dbReference type="InterPro" id="IPR005467">
    <property type="entry name" value="His_kinase_dom"/>
</dbReference>
<reference evidence="19" key="1">
    <citation type="journal article" date="2019" name="Int. J. Syst. Evol. Microbiol.">
        <title>The Global Catalogue of Microorganisms (GCM) 10K type strain sequencing project: providing services to taxonomists for standard genome sequencing and annotation.</title>
        <authorList>
            <consortium name="The Broad Institute Genomics Platform"/>
            <consortium name="The Broad Institute Genome Sequencing Center for Infectious Disease"/>
            <person name="Wu L."/>
            <person name="Ma J."/>
        </authorList>
    </citation>
    <scope>NUCLEOTIDE SEQUENCE [LARGE SCALE GENOMIC DNA]</scope>
    <source>
        <strain evidence="19">CCUG 57401</strain>
    </source>
</reference>
<evidence type="ECO:0000256" key="14">
    <source>
        <dbReference type="ARBA" id="ARBA00023136"/>
    </source>
</evidence>
<dbReference type="InterPro" id="IPR036890">
    <property type="entry name" value="HATPase_C_sf"/>
</dbReference>
<evidence type="ECO:0000259" key="17">
    <source>
        <dbReference type="PROSITE" id="PS50885"/>
    </source>
</evidence>
<feature type="domain" description="Histidine kinase" evidence="16">
    <location>
        <begin position="269"/>
        <end position="467"/>
    </location>
</feature>
<dbReference type="InterPro" id="IPR050980">
    <property type="entry name" value="2C_sensor_his_kinase"/>
</dbReference>
<keyword evidence="19" id="KW-1185">Reference proteome</keyword>
<evidence type="ECO:0000256" key="4">
    <source>
        <dbReference type="ARBA" id="ARBA00022475"/>
    </source>
</evidence>
<dbReference type="PANTHER" id="PTHR44936:SF5">
    <property type="entry name" value="SENSOR HISTIDINE KINASE ENVZ"/>
    <property type="match status" value="1"/>
</dbReference>
<protein>
    <recommendedName>
        <fullName evidence="3">histidine kinase</fullName>
        <ecNumber evidence="3">2.7.13.3</ecNumber>
    </recommendedName>
</protein>
<comment type="subcellular location">
    <subcellularLocation>
        <location evidence="2">Cell inner membrane</location>
        <topology evidence="2">Multi-pass membrane protein</topology>
    </subcellularLocation>
</comment>
<dbReference type="EC" id="2.7.13.3" evidence="3"/>
<proteinExistence type="predicted"/>
<feature type="transmembrane region" description="Helical" evidence="15">
    <location>
        <begin position="12"/>
        <end position="36"/>
    </location>
</feature>
<gene>
    <name evidence="18" type="ORF">ACFPOE_17285</name>
</gene>
<evidence type="ECO:0000313" key="18">
    <source>
        <dbReference type="EMBL" id="MFC5499302.1"/>
    </source>
</evidence>
<keyword evidence="5" id="KW-0997">Cell inner membrane</keyword>
<dbReference type="SUPFAM" id="SSF47384">
    <property type="entry name" value="Homodimeric domain of signal transducing histidine kinase"/>
    <property type="match status" value="1"/>
</dbReference>
<dbReference type="InterPro" id="IPR003594">
    <property type="entry name" value="HATPase_dom"/>
</dbReference>
<evidence type="ECO:0000256" key="10">
    <source>
        <dbReference type="ARBA" id="ARBA00022777"/>
    </source>
</evidence>
<evidence type="ECO:0000256" key="12">
    <source>
        <dbReference type="ARBA" id="ARBA00022989"/>
    </source>
</evidence>
<dbReference type="Pfam" id="PF02518">
    <property type="entry name" value="HATPase_c"/>
    <property type="match status" value="1"/>
</dbReference>
<keyword evidence="11" id="KW-0067">ATP-binding</keyword>